<dbReference type="AlphaFoldDB" id="A0A2H2Z3Q3"/>
<evidence type="ECO:0000313" key="3">
    <source>
        <dbReference type="Proteomes" id="UP000219286"/>
    </source>
</evidence>
<dbReference type="PANTHER" id="PTHR37538">
    <property type="entry name" value="BTB DOMAIN-CONTAINING PROTEIN"/>
    <property type="match status" value="1"/>
</dbReference>
<comment type="caution">
    <text evidence="2">The sequence shown here is derived from an EMBL/GenBank/DDBJ whole genome shotgun (WGS) entry which is preliminary data.</text>
</comment>
<gene>
    <name evidence="2" type="ORF">A9Z42_0058080</name>
</gene>
<accession>A0A2H2Z3Q3</accession>
<proteinExistence type="predicted"/>
<organism evidence="2 3">
    <name type="scientific">Trichoderma parareesei</name>
    <name type="common">Filamentous fungus</name>
    <dbReference type="NCBI Taxonomy" id="858221"/>
    <lineage>
        <taxon>Eukaryota</taxon>
        <taxon>Fungi</taxon>
        <taxon>Dikarya</taxon>
        <taxon>Ascomycota</taxon>
        <taxon>Pezizomycotina</taxon>
        <taxon>Sordariomycetes</taxon>
        <taxon>Hypocreomycetidae</taxon>
        <taxon>Hypocreales</taxon>
        <taxon>Hypocreaceae</taxon>
        <taxon>Trichoderma</taxon>
    </lineage>
</organism>
<feature type="region of interest" description="Disordered" evidence="1">
    <location>
        <begin position="331"/>
        <end position="350"/>
    </location>
</feature>
<dbReference type="OrthoDB" id="3594103at2759"/>
<feature type="compositionally biased region" description="Basic and acidic residues" evidence="1">
    <location>
        <begin position="240"/>
        <end position="249"/>
    </location>
</feature>
<dbReference type="EMBL" id="LFMI01000051">
    <property type="protein sequence ID" value="OTA00192.1"/>
    <property type="molecule type" value="Genomic_DNA"/>
</dbReference>
<name>A0A2H2Z3Q3_TRIPA</name>
<evidence type="ECO:0008006" key="4">
    <source>
        <dbReference type="Google" id="ProtNLM"/>
    </source>
</evidence>
<dbReference type="PANTHER" id="PTHR37538:SF1">
    <property type="entry name" value="BTB DOMAIN-CONTAINING PROTEIN"/>
    <property type="match status" value="1"/>
</dbReference>
<sequence length="350" mass="39063">MKLKDGSRFYVPAHLLAKSEKFSFLNGDGELQLDIPHEVAHVLVHYLFTEDYQCLRPKGSSMNQSLAPDFDTSIRVYSAAQEYKLPRLQELAKAEITRLGNEFRIPLVFDLVRKAYPNPNMDDTWLRQFLRGRLRTLFTDPKELLEWDPIPEAKPMTISDMLLEDLIELLQENFISGHKISDGLLPESHKYTTQGNPVPALNEEQPQDTSEQAGGSVVDAKSTNGPARNEADAEDGGTDAAKHDVRLAKGDVSIIRSHSDMVKSETNTSKSDDEVTRNGVQTPESKADSCEPEIVKVEQPSPGADHVVKPTEGKKDEKDFWGLTLKKKKKKKAAKPFVSESLPEGVTVKP</sequence>
<feature type="region of interest" description="Disordered" evidence="1">
    <location>
        <begin position="186"/>
        <end position="292"/>
    </location>
</feature>
<evidence type="ECO:0000313" key="2">
    <source>
        <dbReference type="EMBL" id="OTA00192.1"/>
    </source>
</evidence>
<reference evidence="2 3" key="1">
    <citation type="journal article" date="2015" name="Genome Announc.">
        <title>Genome sequence and annotation of Trichoderma parareesei, the ancestor of the cellulase producer Trichoderma reesei.</title>
        <authorList>
            <person name="Yang D."/>
            <person name="Pomraning K."/>
            <person name="Kopchinskiy A."/>
            <person name="Karimi Aghcheh R."/>
            <person name="Atanasova L."/>
            <person name="Chenthamara K."/>
            <person name="Baker S.E."/>
            <person name="Zhang R."/>
            <person name="Shen Q."/>
            <person name="Freitag M."/>
            <person name="Kubicek C.P."/>
            <person name="Druzhinina I.S."/>
        </authorList>
    </citation>
    <scope>NUCLEOTIDE SEQUENCE [LARGE SCALE GENOMIC DNA]</scope>
    <source>
        <strain evidence="2 3">CBS 125925</strain>
    </source>
</reference>
<evidence type="ECO:0000256" key="1">
    <source>
        <dbReference type="SAM" id="MobiDB-lite"/>
    </source>
</evidence>
<keyword evidence="3" id="KW-1185">Reference proteome</keyword>
<protein>
    <recommendedName>
        <fullName evidence="4">BTB domain-containing protein</fullName>
    </recommendedName>
</protein>
<dbReference type="Proteomes" id="UP000219286">
    <property type="component" value="Unassembled WGS sequence"/>
</dbReference>